<dbReference type="Gene3D" id="3.40.50.1820">
    <property type="entry name" value="alpha/beta hydrolase"/>
    <property type="match status" value="1"/>
</dbReference>
<dbReference type="Pfam" id="PF00561">
    <property type="entry name" value="Abhydrolase_1"/>
    <property type="match status" value="1"/>
</dbReference>
<dbReference type="Proteomes" id="UP000287156">
    <property type="component" value="Unassembled WGS sequence"/>
</dbReference>
<dbReference type="AlphaFoldDB" id="A0A429XW38"/>
<dbReference type="PANTHER" id="PTHR43798">
    <property type="entry name" value="MONOACYLGLYCEROL LIPASE"/>
    <property type="match status" value="1"/>
</dbReference>
<proteinExistence type="predicted"/>
<evidence type="ECO:0000259" key="2">
    <source>
        <dbReference type="Pfam" id="PF00561"/>
    </source>
</evidence>
<reference evidence="3" key="1">
    <citation type="submission" date="2018-12" db="EMBL/GenBank/DDBJ databases">
        <authorList>
            <person name="Sun L."/>
            <person name="Chen Z."/>
        </authorList>
    </citation>
    <scope>NUCLEOTIDE SEQUENCE [LARGE SCALE GENOMIC DNA]</scope>
    <source>
        <strain evidence="3">3-2-2</strain>
    </source>
</reference>
<dbReference type="OrthoDB" id="59888at2"/>
<evidence type="ECO:0000313" key="3">
    <source>
        <dbReference type="EMBL" id="RST72505.1"/>
    </source>
</evidence>
<dbReference type="InterPro" id="IPR050266">
    <property type="entry name" value="AB_hydrolase_sf"/>
</dbReference>
<accession>A0A429XW38</accession>
<keyword evidence="1" id="KW-0472">Membrane</keyword>
<name>A0A429XW38_9BACI</name>
<dbReference type="GO" id="GO:0046464">
    <property type="term" value="P:acylglycerol catabolic process"/>
    <property type="evidence" value="ECO:0007669"/>
    <property type="project" value="TreeGrafter"/>
</dbReference>
<keyword evidence="3" id="KW-0378">Hydrolase</keyword>
<dbReference type="InterPro" id="IPR000073">
    <property type="entry name" value="AB_hydrolase_1"/>
</dbReference>
<evidence type="ECO:0000256" key="1">
    <source>
        <dbReference type="SAM" id="Phobius"/>
    </source>
</evidence>
<comment type="caution">
    <text evidence="3">The sequence shown here is derived from an EMBL/GenBank/DDBJ whole genome shotgun (WGS) entry which is preliminary data.</text>
</comment>
<keyword evidence="1" id="KW-1133">Transmembrane helix</keyword>
<feature type="transmembrane region" description="Helical" evidence="1">
    <location>
        <begin position="17"/>
        <end position="38"/>
    </location>
</feature>
<dbReference type="EMBL" id="QYTV02000008">
    <property type="protein sequence ID" value="RST72505.1"/>
    <property type="molecule type" value="Genomic_DNA"/>
</dbReference>
<keyword evidence="4" id="KW-1185">Reference proteome</keyword>
<dbReference type="InterPro" id="IPR029058">
    <property type="entry name" value="AB_hydrolase_fold"/>
</dbReference>
<evidence type="ECO:0000313" key="4">
    <source>
        <dbReference type="Proteomes" id="UP000287156"/>
    </source>
</evidence>
<dbReference type="GO" id="GO:0016020">
    <property type="term" value="C:membrane"/>
    <property type="evidence" value="ECO:0007669"/>
    <property type="project" value="TreeGrafter"/>
</dbReference>
<dbReference type="GO" id="GO:0047372">
    <property type="term" value="F:monoacylglycerol lipase activity"/>
    <property type="evidence" value="ECO:0007669"/>
    <property type="project" value="TreeGrafter"/>
</dbReference>
<keyword evidence="1" id="KW-0812">Transmembrane</keyword>
<dbReference type="RefSeq" id="WP_126051715.1">
    <property type="nucleotide sequence ID" value="NZ_QYTV02000008.1"/>
</dbReference>
<gene>
    <name evidence="3" type="ORF">D4T97_015720</name>
</gene>
<protein>
    <submittedName>
        <fullName evidence="3">Alpha/beta hydrolase</fullName>
    </submittedName>
</protein>
<dbReference type="PANTHER" id="PTHR43798:SF33">
    <property type="entry name" value="HYDROLASE, PUTATIVE (AFU_ORTHOLOGUE AFUA_2G14860)-RELATED"/>
    <property type="match status" value="1"/>
</dbReference>
<dbReference type="PRINTS" id="PR00111">
    <property type="entry name" value="ABHYDROLASE"/>
</dbReference>
<feature type="domain" description="AB hydrolase-1" evidence="2">
    <location>
        <begin position="75"/>
        <end position="182"/>
    </location>
</feature>
<organism evidence="3 4">
    <name type="scientific">Siminovitchia acidinfaciens</name>
    <dbReference type="NCBI Taxonomy" id="2321395"/>
    <lineage>
        <taxon>Bacteria</taxon>
        <taxon>Bacillati</taxon>
        <taxon>Bacillota</taxon>
        <taxon>Bacilli</taxon>
        <taxon>Bacillales</taxon>
        <taxon>Bacillaceae</taxon>
        <taxon>Siminovitchia</taxon>
    </lineage>
</organism>
<sequence length="323" mass="36677">MEAQLENRSKRKKGLKALILTTIISIFAFVSTFIYQSFLSNSSFSKYPPVGELFDIGDYQLHMYATGKKTDLPTIILESGSGTPSSVSDWRYIQPELAKTTRVITYDRAGYGWSDQAHNDRTSEQIINDLHKMLEVSNEEGPFILVGHSFGGFNMQLFAHRYPNQVAGMVLLDSSLIGKSPEVTDSALFFQESLRELGVMRLMGDLGILPVPEAAMSDERSKEFLYRSFYNEDQKSEIKFMTTTDEKQLKLVQEEGFGDLPLIILSSRAEEKEHKDWQNSQDALLQLSTNSQRHIVEHSSHYIHHDQPTVVIDSILEILEKAE</sequence>
<dbReference type="SUPFAM" id="SSF53474">
    <property type="entry name" value="alpha/beta-Hydrolases"/>
    <property type="match status" value="1"/>
</dbReference>